<accession>A0A4Z2IEY9</accession>
<dbReference type="EMBL" id="SRLO01000093">
    <property type="protein sequence ID" value="TNN76516.1"/>
    <property type="molecule type" value="Genomic_DNA"/>
</dbReference>
<evidence type="ECO:0000313" key="1">
    <source>
        <dbReference type="EMBL" id="TNN76516.1"/>
    </source>
</evidence>
<evidence type="ECO:0000313" key="2">
    <source>
        <dbReference type="Proteomes" id="UP000314294"/>
    </source>
</evidence>
<dbReference type="AlphaFoldDB" id="A0A4Z2IEY9"/>
<protein>
    <submittedName>
        <fullName evidence="1">Uncharacterized protein</fullName>
    </submittedName>
</protein>
<name>A0A4Z2IEY9_9TELE</name>
<reference evidence="1 2" key="1">
    <citation type="submission" date="2019-03" db="EMBL/GenBank/DDBJ databases">
        <title>First draft genome of Liparis tanakae, snailfish: a comprehensive survey of snailfish specific genes.</title>
        <authorList>
            <person name="Kim W."/>
            <person name="Song I."/>
            <person name="Jeong J.-H."/>
            <person name="Kim D."/>
            <person name="Kim S."/>
            <person name="Ryu S."/>
            <person name="Song J.Y."/>
            <person name="Lee S.K."/>
        </authorList>
    </citation>
    <scope>NUCLEOTIDE SEQUENCE [LARGE SCALE GENOMIC DNA]</scope>
    <source>
        <tissue evidence="1">Muscle</tissue>
    </source>
</reference>
<proteinExistence type="predicted"/>
<comment type="caution">
    <text evidence="1">The sequence shown here is derived from an EMBL/GenBank/DDBJ whole genome shotgun (WGS) entry which is preliminary data.</text>
</comment>
<keyword evidence="2" id="KW-1185">Reference proteome</keyword>
<organism evidence="1 2">
    <name type="scientific">Liparis tanakae</name>
    <name type="common">Tanaka's snailfish</name>
    <dbReference type="NCBI Taxonomy" id="230148"/>
    <lineage>
        <taxon>Eukaryota</taxon>
        <taxon>Metazoa</taxon>
        <taxon>Chordata</taxon>
        <taxon>Craniata</taxon>
        <taxon>Vertebrata</taxon>
        <taxon>Euteleostomi</taxon>
        <taxon>Actinopterygii</taxon>
        <taxon>Neopterygii</taxon>
        <taxon>Teleostei</taxon>
        <taxon>Neoteleostei</taxon>
        <taxon>Acanthomorphata</taxon>
        <taxon>Eupercaria</taxon>
        <taxon>Perciformes</taxon>
        <taxon>Cottioidei</taxon>
        <taxon>Cottales</taxon>
        <taxon>Liparidae</taxon>
        <taxon>Liparis</taxon>
    </lineage>
</organism>
<dbReference type="Proteomes" id="UP000314294">
    <property type="component" value="Unassembled WGS sequence"/>
</dbReference>
<gene>
    <name evidence="1" type="ORF">EYF80_013381</name>
</gene>
<sequence>MGCRLIAGERQSLENERNSNLNHSHIKKLHTILKREATEPPILCPHSCEREKDLRIFSLYATHNTEAQKHSIAKQSHGNHLFT</sequence>